<dbReference type="SUPFAM" id="SSF49879">
    <property type="entry name" value="SMAD/FHA domain"/>
    <property type="match status" value="1"/>
</dbReference>
<sequence length="255" mass="28327">MFNLSKEKTPDVKSIRHILLQNIKGKLQRMQGGEGGTILGIYLFINCSEYDKHLYESAVYSGIPGKFKTEEVQKIADDYAISLPSSLRLEVSFTNLFPPQAELLQGMDAAIFISTKRSGLTNKQSSAFIKVLNGEAEQESYLLDSSGGRINIGRESRVQAAGNYVRKNAIAFMPTERNRAVSRQHAHIEWEADSNSFLIFADEGGIPPNNKVKVRTPEGVLIKMQAIEVGHRLEEGDQVILGDMAVLEFTYSGQE</sequence>
<dbReference type="RefSeq" id="WP_123121995.1">
    <property type="nucleotide sequence ID" value="NZ_RJJR01000015.1"/>
</dbReference>
<organism evidence="1 2">
    <name type="scientific">Hanamia caeni</name>
    <dbReference type="NCBI Taxonomy" id="2294116"/>
    <lineage>
        <taxon>Bacteria</taxon>
        <taxon>Pseudomonadati</taxon>
        <taxon>Bacteroidota</taxon>
        <taxon>Chitinophagia</taxon>
        <taxon>Chitinophagales</taxon>
        <taxon>Chitinophagaceae</taxon>
        <taxon>Hanamia</taxon>
    </lineage>
</organism>
<dbReference type="EMBL" id="RJJR01000015">
    <property type="protein sequence ID" value="RNI34056.1"/>
    <property type="molecule type" value="Genomic_DNA"/>
</dbReference>
<accession>A0A3M9N8I5</accession>
<keyword evidence="2" id="KW-1185">Reference proteome</keyword>
<name>A0A3M9N8I5_9BACT</name>
<evidence type="ECO:0000313" key="1">
    <source>
        <dbReference type="EMBL" id="RNI34056.1"/>
    </source>
</evidence>
<proteinExistence type="predicted"/>
<dbReference type="Proteomes" id="UP000267223">
    <property type="component" value="Unassembled WGS sequence"/>
</dbReference>
<dbReference type="AlphaFoldDB" id="A0A3M9N8I5"/>
<reference evidence="1 2" key="1">
    <citation type="submission" date="2018-11" db="EMBL/GenBank/DDBJ databases">
        <title>Draft genome sequence of Ferruginibacter sp. BO-59.</title>
        <authorList>
            <person name="Im W.T."/>
        </authorList>
    </citation>
    <scope>NUCLEOTIDE SEQUENCE [LARGE SCALE GENOMIC DNA]</scope>
    <source>
        <strain evidence="1 2">BO-59</strain>
    </source>
</reference>
<protein>
    <submittedName>
        <fullName evidence="1">FHA domain-containing protein</fullName>
    </submittedName>
</protein>
<dbReference type="Gene3D" id="2.60.200.20">
    <property type="match status" value="1"/>
</dbReference>
<dbReference type="CDD" id="cd00060">
    <property type="entry name" value="FHA"/>
    <property type="match status" value="1"/>
</dbReference>
<gene>
    <name evidence="1" type="ORF">EFY79_17270</name>
</gene>
<evidence type="ECO:0000313" key="2">
    <source>
        <dbReference type="Proteomes" id="UP000267223"/>
    </source>
</evidence>
<dbReference type="OrthoDB" id="944636at2"/>
<comment type="caution">
    <text evidence="1">The sequence shown here is derived from an EMBL/GenBank/DDBJ whole genome shotgun (WGS) entry which is preliminary data.</text>
</comment>
<dbReference type="InterPro" id="IPR008984">
    <property type="entry name" value="SMAD_FHA_dom_sf"/>
</dbReference>